<organism evidence="1 2">
    <name type="scientific">Alteromonas aestuariivivens</name>
    <dbReference type="NCBI Taxonomy" id="1938339"/>
    <lineage>
        <taxon>Bacteria</taxon>
        <taxon>Pseudomonadati</taxon>
        <taxon>Pseudomonadota</taxon>
        <taxon>Gammaproteobacteria</taxon>
        <taxon>Alteromonadales</taxon>
        <taxon>Alteromonadaceae</taxon>
        <taxon>Alteromonas/Salinimonas group</taxon>
        <taxon>Alteromonas</taxon>
    </lineage>
</organism>
<protein>
    <submittedName>
        <fullName evidence="1">DUF445 domain-containing protein</fullName>
    </submittedName>
</protein>
<dbReference type="OrthoDB" id="9769590at2"/>
<dbReference type="InterPro" id="IPR007383">
    <property type="entry name" value="DUF445"/>
</dbReference>
<proteinExistence type="predicted"/>
<keyword evidence="2" id="KW-1185">Reference proteome</keyword>
<evidence type="ECO:0000313" key="2">
    <source>
        <dbReference type="Proteomes" id="UP000256561"/>
    </source>
</evidence>
<name>A0A3D8M446_9ALTE</name>
<gene>
    <name evidence="1" type="ORF">DXV75_14900</name>
</gene>
<dbReference type="PANTHER" id="PTHR38442:SF1">
    <property type="entry name" value="INNER MEMBRANE PROTEIN"/>
    <property type="match status" value="1"/>
</dbReference>
<dbReference type="EMBL" id="QRHA01000012">
    <property type="protein sequence ID" value="RDV24325.1"/>
    <property type="molecule type" value="Genomic_DNA"/>
</dbReference>
<reference evidence="2" key="1">
    <citation type="submission" date="2018-08" db="EMBL/GenBank/DDBJ databases">
        <authorList>
            <person name="Zhang J."/>
            <person name="Du Z.-J."/>
        </authorList>
    </citation>
    <scope>NUCLEOTIDE SEQUENCE [LARGE SCALE GENOMIC DNA]</scope>
    <source>
        <strain evidence="2">KCTC 52655</strain>
    </source>
</reference>
<comment type="caution">
    <text evidence="1">The sequence shown here is derived from an EMBL/GenBank/DDBJ whole genome shotgun (WGS) entry which is preliminary data.</text>
</comment>
<accession>A0A3D8M446</accession>
<dbReference type="GO" id="GO:0005886">
    <property type="term" value="C:plasma membrane"/>
    <property type="evidence" value="ECO:0007669"/>
    <property type="project" value="TreeGrafter"/>
</dbReference>
<dbReference type="Pfam" id="PF04286">
    <property type="entry name" value="DUF445"/>
    <property type="match status" value="1"/>
</dbReference>
<dbReference type="AlphaFoldDB" id="A0A3D8M446"/>
<dbReference type="PANTHER" id="PTHR38442">
    <property type="entry name" value="INNER MEMBRANE PROTEIN-RELATED"/>
    <property type="match status" value="1"/>
</dbReference>
<dbReference type="Proteomes" id="UP000256561">
    <property type="component" value="Unassembled WGS sequence"/>
</dbReference>
<sequence>MAWLIGAAMVFIGASIFKHHSTGQWVELVKMASEAALVGGLADWFAVSALFRPIPPRFSIPHTNIVARNKVAIATELSEFVRDKFFNAEALEILIRQSQPAQGAGRWLRSSEHATKLAHYLADFLAGIIRVVDDKPIQRFLFESATASLRRIDMVPLAEGTLNVLTSDNRHQQVLDQLISQLAKMAEHPDTQVLIAHKLTDWLKEEHRRLEKLLPSGWLSEQGAQIAVRAIVSTLKDIDEDPQHPLRRAFDRYVQEYIERVRNEPELQQKLGVMREKLLENKALKRYFGKVWLDVRNWLLADLANRKGRFSSHMYQALVDLGEALHRDPKLAQAINDHLSEAARYLAPELSEFLTSHIRTTIENWDEREMAEQIELNIGKDLQKVRINGTLVGGTIGAILFFVEFGLAQLPWT</sequence>
<evidence type="ECO:0000313" key="1">
    <source>
        <dbReference type="EMBL" id="RDV24325.1"/>
    </source>
</evidence>